<dbReference type="NCBIfam" id="TIGR02607">
    <property type="entry name" value="antidote_HigA"/>
    <property type="match status" value="1"/>
</dbReference>
<evidence type="ECO:0000313" key="4">
    <source>
        <dbReference type="Proteomes" id="UP000317169"/>
    </source>
</evidence>
<dbReference type="AlphaFoldDB" id="A0A507ZSK6"/>
<dbReference type="PROSITE" id="PS50943">
    <property type="entry name" value="HTH_CROC1"/>
    <property type="match status" value="1"/>
</dbReference>
<evidence type="ECO:0000259" key="2">
    <source>
        <dbReference type="PROSITE" id="PS50943"/>
    </source>
</evidence>
<dbReference type="InterPro" id="IPR001387">
    <property type="entry name" value="Cro/C1-type_HTH"/>
</dbReference>
<keyword evidence="1" id="KW-0238">DNA-binding</keyword>
<reference evidence="3 4" key="1">
    <citation type="submission" date="2019-06" db="EMBL/GenBank/DDBJ databases">
        <title>Flavibacter putida gen. nov., sp. nov., a novel marine bacterium of the family Flavobacteriaceae isolated from coastal seawater.</title>
        <authorList>
            <person name="Feng X."/>
        </authorList>
    </citation>
    <scope>NUCLEOTIDE SEQUENCE [LARGE SCALE GENOMIC DNA]</scope>
    <source>
        <strain evidence="3 4">PLHSN227</strain>
    </source>
</reference>
<dbReference type="CDD" id="cd00093">
    <property type="entry name" value="HTH_XRE"/>
    <property type="match status" value="1"/>
</dbReference>
<dbReference type="PANTHER" id="PTHR36924:SF1">
    <property type="entry name" value="ANTITOXIN HIGA-1"/>
    <property type="match status" value="1"/>
</dbReference>
<dbReference type="OrthoDB" id="3174593at2"/>
<dbReference type="Proteomes" id="UP000317169">
    <property type="component" value="Unassembled WGS sequence"/>
</dbReference>
<dbReference type="Gene3D" id="1.10.260.40">
    <property type="entry name" value="lambda repressor-like DNA-binding domains"/>
    <property type="match status" value="1"/>
</dbReference>
<organism evidence="3 4">
    <name type="scientific">Haloflavibacter putidus</name>
    <dbReference type="NCBI Taxonomy" id="2576776"/>
    <lineage>
        <taxon>Bacteria</taxon>
        <taxon>Pseudomonadati</taxon>
        <taxon>Bacteroidota</taxon>
        <taxon>Flavobacteriia</taxon>
        <taxon>Flavobacteriales</taxon>
        <taxon>Flavobacteriaceae</taxon>
        <taxon>Haloflavibacter</taxon>
    </lineage>
</organism>
<evidence type="ECO:0000256" key="1">
    <source>
        <dbReference type="ARBA" id="ARBA00023125"/>
    </source>
</evidence>
<accession>A0A507ZSK6</accession>
<dbReference type="PANTHER" id="PTHR36924">
    <property type="entry name" value="ANTITOXIN HIGA-1"/>
    <property type="match status" value="1"/>
</dbReference>
<dbReference type="Pfam" id="PF01381">
    <property type="entry name" value="HTH_3"/>
    <property type="match status" value="1"/>
</dbReference>
<gene>
    <name evidence="3" type="ORF">FKR84_01995</name>
</gene>
<dbReference type="EMBL" id="VIAR01000001">
    <property type="protein sequence ID" value="TQD40776.1"/>
    <property type="molecule type" value="Genomic_DNA"/>
</dbReference>
<dbReference type="InterPro" id="IPR013430">
    <property type="entry name" value="Toxin_antidote_HigA"/>
</dbReference>
<proteinExistence type="predicted"/>
<dbReference type="InterPro" id="IPR010982">
    <property type="entry name" value="Lambda_DNA-bd_dom_sf"/>
</dbReference>
<feature type="domain" description="HTH cro/C1-type" evidence="2">
    <location>
        <begin position="28"/>
        <end position="68"/>
    </location>
</feature>
<sequence>MKKLPNVHPGEILFYEFLDPLEITAYRLSKNLKIPQTRISEIIKGKRRITADTALRLSKYFGNSATFWLGLQNDYDIAEEKEKKESVLKQISKYTKSNSSKNLSS</sequence>
<evidence type="ECO:0000313" key="3">
    <source>
        <dbReference type="EMBL" id="TQD40776.1"/>
    </source>
</evidence>
<keyword evidence="4" id="KW-1185">Reference proteome</keyword>
<dbReference type="SUPFAM" id="SSF47413">
    <property type="entry name" value="lambda repressor-like DNA-binding domains"/>
    <property type="match status" value="1"/>
</dbReference>
<dbReference type="RefSeq" id="WP_141420507.1">
    <property type="nucleotide sequence ID" value="NZ_VIAR01000001.1"/>
</dbReference>
<dbReference type="SMART" id="SM00530">
    <property type="entry name" value="HTH_XRE"/>
    <property type="match status" value="1"/>
</dbReference>
<dbReference type="GO" id="GO:0003677">
    <property type="term" value="F:DNA binding"/>
    <property type="evidence" value="ECO:0007669"/>
    <property type="project" value="UniProtKB-KW"/>
</dbReference>
<name>A0A507ZSK6_9FLAO</name>
<protein>
    <submittedName>
        <fullName evidence="3">HigA family addiction module antidote protein</fullName>
    </submittedName>
</protein>
<comment type="caution">
    <text evidence="3">The sequence shown here is derived from an EMBL/GenBank/DDBJ whole genome shotgun (WGS) entry which is preliminary data.</text>
</comment>